<reference evidence="2" key="1">
    <citation type="submission" date="2020-10" db="EMBL/GenBank/DDBJ databases">
        <title>Unveiling of a novel bifunctional photoreceptor, Dualchrome1, isolated from a cosmopolitan green alga.</title>
        <authorList>
            <person name="Suzuki S."/>
            <person name="Kawachi M."/>
        </authorList>
    </citation>
    <scope>NUCLEOTIDE SEQUENCE</scope>
    <source>
        <strain evidence="2">NIES 2893</strain>
    </source>
</reference>
<name>A0A830HEV8_9CHLO</name>
<keyword evidence="1" id="KW-0812">Transmembrane</keyword>
<dbReference type="AlphaFoldDB" id="A0A830HEV8"/>
<dbReference type="Proteomes" id="UP000660262">
    <property type="component" value="Unassembled WGS sequence"/>
</dbReference>
<feature type="transmembrane region" description="Helical" evidence="1">
    <location>
        <begin position="51"/>
        <end position="72"/>
    </location>
</feature>
<proteinExistence type="predicted"/>
<evidence type="ECO:0000256" key="1">
    <source>
        <dbReference type="SAM" id="Phobius"/>
    </source>
</evidence>
<keyword evidence="1" id="KW-0472">Membrane</keyword>
<comment type="caution">
    <text evidence="2">The sequence shown here is derived from an EMBL/GenBank/DDBJ whole genome shotgun (WGS) entry which is preliminary data.</text>
</comment>
<dbReference type="EMBL" id="BNJQ01000011">
    <property type="protein sequence ID" value="GHP05886.1"/>
    <property type="molecule type" value="Genomic_DNA"/>
</dbReference>
<keyword evidence="1" id="KW-1133">Transmembrane helix</keyword>
<evidence type="ECO:0000313" key="2">
    <source>
        <dbReference type="EMBL" id="GHP05886.1"/>
    </source>
</evidence>
<evidence type="ECO:0000313" key="3">
    <source>
        <dbReference type="Proteomes" id="UP000660262"/>
    </source>
</evidence>
<sequence>MASELSTLIDRELELVDREVGSMEHDLHERVDRMQNAKRICCGMNLKSTTFAGFLVVFFLLILVSLLGDAHVKLNQETRRRRELEMQLRTISMNGTDTTKGKEPDTPKVTCTTTNTLDEEERAELNRLRAQQQNCSALTTLYAKHGEMLKVLDNQTTVEEFAASHGNSSCQFGYKIACAPQHHF</sequence>
<gene>
    <name evidence="2" type="ORF">PPROV_000463300</name>
</gene>
<keyword evidence="3" id="KW-1185">Reference proteome</keyword>
<protein>
    <submittedName>
        <fullName evidence="2">Uncharacterized protein</fullName>
    </submittedName>
</protein>
<organism evidence="2 3">
    <name type="scientific">Pycnococcus provasolii</name>
    <dbReference type="NCBI Taxonomy" id="41880"/>
    <lineage>
        <taxon>Eukaryota</taxon>
        <taxon>Viridiplantae</taxon>
        <taxon>Chlorophyta</taxon>
        <taxon>Pseudoscourfieldiophyceae</taxon>
        <taxon>Pseudoscourfieldiales</taxon>
        <taxon>Pycnococcaceae</taxon>
        <taxon>Pycnococcus</taxon>
    </lineage>
</organism>
<accession>A0A830HEV8</accession>